<dbReference type="InterPro" id="IPR026444">
    <property type="entry name" value="Secre_tail"/>
</dbReference>
<evidence type="ECO:0000259" key="1">
    <source>
        <dbReference type="Pfam" id="PF18962"/>
    </source>
</evidence>
<dbReference type="EMBL" id="DTMQ01000030">
    <property type="protein sequence ID" value="HGE99302.1"/>
    <property type="molecule type" value="Genomic_DNA"/>
</dbReference>
<sequence>MPFSAFLPNTGTMEHLTGRDVGLRILPNPTKGLTTVYYNLPKKEQATLRIYNTLGELVYSAKSDKGLFTIKKLPAGIYLLRFETKGERVERKLIVVK</sequence>
<comment type="caution">
    <text evidence="2">The sequence shown here is derived from an EMBL/GenBank/DDBJ whole genome shotgun (WGS) entry which is preliminary data.</text>
</comment>
<gene>
    <name evidence="2" type="ORF">ENX07_04445</name>
</gene>
<name>A0A7C3UWQ7_UNCW3</name>
<organism evidence="2">
    <name type="scientific">candidate division WOR-3 bacterium</name>
    <dbReference type="NCBI Taxonomy" id="2052148"/>
    <lineage>
        <taxon>Bacteria</taxon>
        <taxon>Bacteria division WOR-3</taxon>
    </lineage>
</organism>
<feature type="domain" description="Secretion system C-terminal sorting" evidence="1">
    <location>
        <begin position="25"/>
        <end position="95"/>
    </location>
</feature>
<dbReference type="NCBIfam" id="TIGR04183">
    <property type="entry name" value="Por_Secre_tail"/>
    <property type="match status" value="1"/>
</dbReference>
<protein>
    <submittedName>
        <fullName evidence="2">T9SS type A sorting domain-containing protein</fullName>
    </submittedName>
</protein>
<accession>A0A7C3UWQ7</accession>
<evidence type="ECO:0000313" key="2">
    <source>
        <dbReference type="EMBL" id="HGE99302.1"/>
    </source>
</evidence>
<dbReference type="AlphaFoldDB" id="A0A7C3UWQ7"/>
<proteinExistence type="predicted"/>
<reference evidence="2" key="1">
    <citation type="journal article" date="2020" name="mSystems">
        <title>Genome- and Community-Level Interaction Insights into Carbon Utilization and Element Cycling Functions of Hydrothermarchaeota in Hydrothermal Sediment.</title>
        <authorList>
            <person name="Zhou Z."/>
            <person name="Liu Y."/>
            <person name="Xu W."/>
            <person name="Pan J."/>
            <person name="Luo Z.H."/>
            <person name="Li M."/>
        </authorList>
    </citation>
    <scope>NUCLEOTIDE SEQUENCE [LARGE SCALE GENOMIC DNA]</scope>
    <source>
        <strain evidence="2">SpSt-906</strain>
    </source>
</reference>
<dbReference type="Pfam" id="PF18962">
    <property type="entry name" value="Por_Secre_tail"/>
    <property type="match status" value="1"/>
</dbReference>